<evidence type="ECO:0000313" key="2">
    <source>
        <dbReference type="Proteomes" id="UP000324326"/>
    </source>
</evidence>
<dbReference type="EMBL" id="QSND01000001">
    <property type="protein sequence ID" value="KAA6453249.1"/>
    <property type="molecule type" value="Genomic_DNA"/>
</dbReference>
<dbReference type="Proteomes" id="UP000324326">
    <property type="component" value="Unassembled WGS sequence"/>
</dbReference>
<dbReference type="RefSeq" id="WP_148955958.1">
    <property type="nucleotide sequence ID" value="NZ_QSND01000001.1"/>
</dbReference>
<name>A0A5M8RZI9_9BACI</name>
<gene>
    <name evidence="1" type="ORF">DX927_03340</name>
</gene>
<proteinExistence type="predicted"/>
<protein>
    <submittedName>
        <fullName evidence="1">Uncharacterized protein</fullName>
    </submittedName>
</protein>
<comment type="caution">
    <text evidence="1">The sequence shown here is derived from an EMBL/GenBank/DDBJ whole genome shotgun (WGS) entry which is preliminary data.</text>
</comment>
<organism evidence="1 2">
    <name type="scientific">Bacillus swezeyi</name>
    <dbReference type="NCBI Taxonomy" id="1925020"/>
    <lineage>
        <taxon>Bacteria</taxon>
        <taxon>Bacillati</taxon>
        <taxon>Bacillota</taxon>
        <taxon>Bacilli</taxon>
        <taxon>Bacillales</taxon>
        <taxon>Bacillaceae</taxon>
        <taxon>Bacillus</taxon>
    </lineage>
</organism>
<sequence>MIEKYTTEVNLDSFNGDDTELKETIEEIKAYAKTYENDKVTVLNVTESVSSSGKKHYKILLQHERDTNNLGRKYEYEEEKLFGFYEDEE</sequence>
<accession>A0A5M8RZI9</accession>
<evidence type="ECO:0000313" key="1">
    <source>
        <dbReference type="EMBL" id="KAA6453249.1"/>
    </source>
</evidence>
<reference evidence="1 2" key="1">
    <citation type="submission" date="2018-08" db="EMBL/GenBank/DDBJ databases">
        <title>Bacillus phenotypic plasticity.</title>
        <authorList>
            <person name="Hurtado E."/>
        </authorList>
    </citation>
    <scope>NUCLEOTIDE SEQUENCE [LARGE SCALE GENOMIC DNA]</scope>
    <source>
        <strain evidence="1 2">427</strain>
    </source>
</reference>
<dbReference type="AlphaFoldDB" id="A0A5M8RZI9"/>